<feature type="domain" description="Sporulation regulator WhiA C-terminal" evidence="5">
    <location>
        <begin position="226"/>
        <end position="309"/>
    </location>
</feature>
<dbReference type="Pfam" id="PF10298">
    <property type="entry name" value="WhiA_N"/>
    <property type="match status" value="1"/>
</dbReference>
<feature type="domain" description="WhiA LAGLIDADG-like" evidence="7">
    <location>
        <begin position="132"/>
        <end position="223"/>
    </location>
</feature>
<keyword evidence="1 4" id="KW-0132">Cell division</keyword>
<comment type="function">
    <text evidence="4">Involved in cell division and chromosome segregation.</text>
</comment>
<evidence type="ECO:0000259" key="6">
    <source>
        <dbReference type="Pfam" id="PF10298"/>
    </source>
</evidence>
<gene>
    <name evidence="4 8" type="primary">whiA</name>
    <name evidence="8" type="ORF">GND95_04890</name>
</gene>
<dbReference type="Proteomes" id="UP000483018">
    <property type="component" value="Unassembled WGS sequence"/>
</dbReference>
<keyword evidence="2 4" id="KW-0238">DNA-binding</keyword>
<dbReference type="GO" id="GO:0043937">
    <property type="term" value="P:regulation of sporulation"/>
    <property type="evidence" value="ECO:0007669"/>
    <property type="project" value="InterPro"/>
</dbReference>
<proteinExistence type="inferred from homology"/>
<dbReference type="RefSeq" id="WP_158739733.1">
    <property type="nucleotide sequence ID" value="NZ_JAFBEP010000001.1"/>
</dbReference>
<keyword evidence="9" id="KW-1185">Reference proteome</keyword>
<dbReference type="AlphaFoldDB" id="A0A7C8LD55"/>
<evidence type="ECO:0000256" key="3">
    <source>
        <dbReference type="ARBA" id="ARBA00023306"/>
    </source>
</evidence>
<dbReference type="GO" id="GO:0003677">
    <property type="term" value="F:DNA binding"/>
    <property type="evidence" value="ECO:0007669"/>
    <property type="project" value="UniProtKB-UniRule"/>
</dbReference>
<comment type="similarity">
    <text evidence="4">Belongs to the WhiA family.</text>
</comment>
<dbReference type="OrthoDB" id="401278at2"/>
<dbReference type="EMBL" id="WSLF01000003">
    <property type="protein sequence ID" value="KAE9635485.1"/>
    <property type="molecule type" value="Genomic_DNA"/>
</dbReference>
<dbReference type="GO" id="GO:0051301">
    <property type="term" value="P:cell division"/>
    <property type="evidence" value="ECO:0007669"/>
    <property type="project" value="UniProtKB-UniRule"/>
</dbReference>
<dbReference type="InterPro" id="IPR023054">
    <property type="entry name" value="Sporulation_regulator_WhiA_C"/>
</dbReference>
<dbReference type="HAMAP" id="MF_01420">
    <property type="entry name" value="HTH_type_WhiA"/>
    <property type="match status" value="1"/>
</dbReference>
<evidence type="ECO:0000256" key="1">
    <source>
        <dbReference type="ARBA" id="ARBA00022618"/>
    </source>
</evidence>
<dbReference type="PANTHER" id="PTHR37307">
    <property type="entry name" value="CELL DIVISION PROTEIN WHIA-RELATED"/>
    <property type="match status" value="1"/>
</dbReference>
<organism evidence="8 9">
    <name type="scientific">Defluviitalea raffinosedens</name>
    <dbReference type="NCBI Taxonomy" id="1450156"/>
    <lineage>
        <taxon>Bacteria</taxon>
        <taxon>Bacillati</taxon>
        <taxon>Bacillota</taxon>
        <taxon>Clostridia</taxon>
        <taxon>Lachnospirales</taxon>
        <taxon>Defluviitaleaceae</taxon>
        <taxon>Defluviitalea</taxon>
    </lineage>
</organism>
<evidence type="ECO:0000313" key="9">
    <source>
        <dbReference type="Proteomes" id="UP000483018"/>
    </source>
</evidence>
<comment type="caution">
    <text evidence="8">The sequence shown here is derived from an EMBL/GenBank/DDBJ whole genome shotgun (WGS) entry which is preliminary data.</text>
</comment>
<evidence type="ECO:0000259" key="7">
    <source>
        <dbReference type="Pfam" id="PF14527"/>
    </source>
</evidence>
<keyword evidence="3 4" id="KW-0131">Cell cycle</keyword>
<sequence>MSFSSQVKSELARHIETSRHCRIAEIAALINMCGEILIHEDQKISIKFQTENAAVARKYFTLLKKTFNINTEVLIRKNTQLKKNQVYFLFVTNTEQAMKLLKATGLIMEQEGRLIRRRGIYPLIIQSFCCKRAYIRGAFLGAGSLSDPEKAYHLEFVNQDYLHSQELKNLINLFQMDSKIVERKKHYIVYLKEGSQIVDLLNIMGAHLALMDLENVRIIKEMRNNVNRIVNCETANLNKTVSAAVKHLEDIDYIEQHMGLSSLPKSLEEVARLRVQYTEASLKELGSMLNPPVGKSGVNHRLRKISMIADRLREEKGGSL</sequence>
<evidence type="ECO:0000259" key="5">
    <source>
        <dbReference type="Pfam" id="PF02650"/>
    </source>
</evidence>
<feature type="domain" description="Sporulation transcription regulator WhiA N-terminal" evidence="6">
    <location>
        <begin position="19"/>
        <end position="107"/>
    </location>
</feature>
<reference evidence="8 9" key="1">
    <citation type="submission" date="2019-12" db="EMBL/GenBank/DDBJ databases">
        <title>Defluviitalea raffinosedens, isolated from a biogas fermenter, genome sequencing and characterization.</title>
        <authorList>
            <person name="Rettenmaier R."/>
            <person name="Schneider M."/>
            <person name="Neuhaus K."/>
            <person name="Liebl W."/>
            <person name="Zverlov V."/>
        </authorList>
    </citation>
    <scope>NUCLEOTIDE SEQUENCE [LARGE SCALE GENOMIC DNA]</scope>
    <source>
        <strain evidence="8 9">249c-K6</strain>
    </source>
</reference>
<dbReference type="Gene3D" id="3.10.28.10">
    <property type="entry name" value="Homing endonucleases"/>
    <property type="match status" value="1"/>
</dbReference>
<dbReference type="InterPro" id="IPR027434">
    <property type="entry name" value="Homing_endonucl"/>
</dbReference>
<dbReference type="NCBIfam" id="TIGR00647">
    <property type="entry name" value="DNA_bind_WhiA"/>
    <property type="match status" value="1"/>
</dbReference>
<evidence type="ECO:0000256" key="4">
    <source>
        <dbReference type="HAMAP-Rule" id="MF_01420"/>
    </source>
</evidence>
<dbReference type="InterPro" id="IPR039518">
    <property type="entry name" value="WhiA_LAGLIDADG_dom"/>
</dbReference>
<name>A0A7C8LD55_9FIRM</name>
<dbReference type="InterPro" id="IPR018478">
    <property type="entry name" value="Sporu_reg_WhiA_N_dom"/>
</dbReference>
<dbReference type="Pfam" id="PF14527">
    <property type="entry name" value="LAGLIDADG_WhiA"/>
    <property type="match status" value="1"/>
</dbReference>
<dbReference type="SUPFAM" id="SSF55608">
    <property type="entry name" value="Homing endonucleases"/>
    <property type="match status" value="1"/>
</dbReference>
<dbReference type="PANTHER" id="PTHR37307:SF1">
    <property type="entry name" value="CELL DIVISION PROTEIN WHIA-RELATED"/>
    <property type="match status" value="1"/>
</dbReference>
<evidence type="ECO:0000313" key="8">
    <source>
        <dbReference type="EMBL" id="KAE9635485.1"/>
    </source>
</evidence>
<protein>
    <recommendedName>
        <fullName evidence="4">Probable cell division protein WhiA</fullName>
    </recommendedName>
</protein>
<evidence type="ECO:0000256" key="2">
    <source>
        <dbReference type="ARBA" id="ARBA00023125"/>
    </source>
</evidence>
<dbReference type="InterPro" id="IPR003802">
    <property type="entry name" value="Sporulation_regulator_WhiA"/>
</dbReference>
<accession>A0A7C8LD55</accession>
<dbReference type="Pfam" id="PF02650">
    <property type="entry name" value="HTH_WhiA"/>
    <property type="match status" value="1"/>
</dbReference>